<organism evidence="2 3">
    <name type="scientific">Actinomadura soli</name>
    <dbReference type="NCBI Taxonomy" id="2508997"/>
    <lineage>
        <taxon>Bacteria</taxon>
        <taxon>Bacillati</taxon>
        <taxon>Actinomycetota</taxon>
        <taxon>Actinomycetes</taxon>
        <taxon>Streptosporangiales</taxon>
        <taxon>Thermomonosporaceae</taxon>
        <taxon>Actinomadura</taxon>
    </lineage>
</organism>
<name>A0A5C4J4A4_9ACTN</name>
<dbReference type="OrthoDB" id="3481829at2"/>
<evidence type="ECO:0000313" key="3">
    <source>
        <dbReference type="Proteomes" id="UP000309174"/>
    </source>
</evidence>
<gene>
    <name evidence="2" type="ORF">ETD83_31255</name>
</gene>
<dbReference type="Proteomes" id="UP000309174">
    <property type="component" value="Unassembled WGS sequence"/>
</dbReference>
<comment type="caution">
    <text evidence="2">The sequence shown here is derived from an EMBL/GenBank/DDBJ whole genome shotgun (WGS) entry which is preliminary data.</text>
</comment>
<keyword evidence="3" id="KW-1185">Reference proteome</keyword>
<sequence>MRQQSSPEPRKGYVPVVSEYDPLPAQPEPQGRWAEPYLSDKSGMWTVLTRRPLTRGQIHFGLRSIVAAQTLERLRRQMSEQDEKWAEYIATDRSTSDHDG</sequence>
<dbReference type="RefSeq" id="WP_138648801.1">
    <property type="nucleotide sequence ID" value="NZ_VCKW01000215.1"/>
</dbReference>
<proteinExistence type="predicted"/>
<feature type="region of interest" description="Disordered" evidence="1">
    <location>
        <begin position="1"/>
        <end position="35"/>
    </location>
</feature>
<reference evidence="2 3" key="1">
    <citation type="submission" date="2019-05" db="EMBL/GenBank/DDBJ databases">
        <title>Draft genome sequence of Actinomadura sp. 14C53.</title>
        <authorList>
            <person name="Saricaoglu S."/>
            <person name="Isik K."/>
        </authorList>
    </citation>
    <scope>NUCLEOTIDE SEQUENCE [LARGE SCALE GENOMIC DNA]</scope>
    <source>
        <strain evidence="2 3">14C53</strain>
    </source>
</reference>
<dbReference type="EMBL" id="VCKW01000215">
    <property type="protein sequence ID" value="TMQ91376.1"/>
    <property type="molecule type" value="Genomic_DNA"/>
</dbReference>
<accession>A0A5C4J4A4</accession>
<evidence type="ECO:0000256" key="1">
    <source>
        <dbReference type="SAM" id="MobiDB-lite"/>
    </source>
</evidence>
<protein>
    <submittedName>
        <fullName evidence="2">Uncharacterized protein</fullName>
    </submittedName>
</protein>
<dbReference type="AlphaFoldDB" id="A0A5C4J4A4"/>
<evidence type="ECO:0000313" key="2">
    <source>
        <dbReference type="EMBL" id="TMQ91376.1"/>
    </source>
</evidence>